<accession>A0ABW7Q435</accession>
<name>A0ABW7Q435_9MICO</name>
<dbReference type="Proteomes" id="UP001610861">
    <property type="component" value="Unassembled WGS sequence"/>
</dbReference>
<evidence type="ECO:0000313" key="4">
    <source>
        <dbReference type="Proteomes" id="UP001610861"/>
    </source>
</evidence>
<dbReference type="EMBL" id="JBIQWL010000001">
    <property type="protein sequence ID" value="MFH8249604.1"/>
    <property type="molecule type" value="Genomic_DNA"/>
</dbReference>
<feature type="domain" description="AB hydrolase-1" evidence="2">
    <location>
        <begin position="24"/>
        <end position="253"/>
    </location>
</feature>
<evidence type="ECO:0000256" key="1">
    <source>
        <dbReference type="ARBA" id="ARBA00022801"/>
    </source>
</evidence>
<reference evidence="3 4" key="1">
    <citation type="submission" date="2024-09" db="EMBL/GenBank/DDBJ databases">
        <authorList>
            <person name="Pan X."/>
        </authorList>
    </citation>
    <scope>NUCLEOTIDE SEQUENCE [LARGE SCALE GENOMIC DNA]</scope>
    <source>
        <strain evidence="3 4">B2969</strain>
    </source>
</reference>
<organism evidence="3 4">
    <name type="scientific">Microbacterium alkaliflavum</name>
    <dbReference type="NCBI Taxonomy" id="3248839"/>
    <lineage>
        <taxon>Bacteria</taxon>
        <taxon>Bacillati</taxon>
        <taxon>Actinomycetota</taxon>
        <taxon>Actinomycetes</taxon>
        <taxon>Micrococcales</taxon>
        <taxon>Microbacteriaceae</taxon>
        <taxon>Microbacterium</taxon>
    </lineage>
</organism>
<evidence type="ECO:0000259" key="2">
    <source>
        <dbReference type="Pfam" id="PF00561"/>
    </source>
</evidence>
<dbReference type="PRINTS" id="PR00111">
    <property type="entry name" value="ABHYDROLASE"/>
</dbReference>
<dbReference type="SUPFAM" id="SSF53474">
    <property type="entry name" value="alpha/beta-Hydrolases"/>
    <property type="match status" value="1"/>
</dbReference>
<dbReference type="Pfam" id="PF00561">
    <property type="entry name" value="Abhydrolase_1"/>
    <property type="match status" value="1"/>
</dbReference>
<comment type="caution">
    <text evidence="3">The sequence shown here is derived from an EMBL/GenBank/DDBJ whole genome shotgun (WGS) entry which is preliminary data.</text>
</comment>
<gene>
    <name evidence="3" type="ORF">ACH3VR_04460</name>
</gene>
<dbReference type="Gene3D" id="3.40.50.1820">
    <property type="entry name" value="alpha/beta hydrolase"/>
    <property type="match status" value="1"/>
</dbReference>
<keyword evidence="4" id="KW-1185">Reference proteome</keyword>
<dbReference type="PRINTS" id="PR00412">
    <property type="entry name" value="EPOXHYDRLASE"/>
</dbReference>
<dbReference type="InterPro" id="IPR000073">
    <property type="entry name" value="AB_hydrolase_1"/>
</dbReference>
<sequence length="272" mass="29041">MTSLQADDGVRLDYTEHGDPAGRPVVLLAGFKAAGTSWSYQIDPLAKAGYRVLVVDLRGHGAAERPPSSVDMARRGKDVRDVLEALDLRQVVLVGGSMGGNTIWSYLGQFGASRVKAVVIVDQTPQMLNTDDWPHGFYGYGASNLDTYFAEGIPDTGKGTPLAKRGMRLVRLLKAMKDAERELTPGELVLLGDHAKADWRPVIAGADVPVLFLAGAESEFWPSTHASASAALAPNGRSVIIANDGHAANIEQPKAFNAAMLEFLAEVAPPRP</sequence>
<dbReference type="RefSeq" id="WP_396639538.1">
    <property type="nucleotide sequence ID" value="NZ_JBIQWL010000001.1"/>
</dbReference>
<evidence type="ECO:0000313" key="3">
    <source>
        <dbReference type="EMBL" id="MFH8249604.1"/>
    </source>
</evidence>
<dbReference type="InterPro" id="IPR050266">
    <property type="entry name" value="AB_hydrolase_sf"/>
</dbReference>
<protein>
    <submittedName>
        <fullName evidence="3">Alpha/beta fold hydrolase</fullName>
    </submittedName>
</protein>
<dbReference type="GO" id="GO:0016787">
    <property type="term" value="F:hydrolase activity"/>
    <property type="evidence" value="ECO:0007669"/>
    <property type="project" value="UniProtKB-KW"/>
</dbReference>
<dbReference type="InterPro" id="IPR000639">
    <property type="entry name" value="Epox_hydrolase-like"/>
</dbReference>
<dbReference type="InterPro" id="IPR029058">
    <property type="entry name" value="AB_hydrolase_fold"/>
</dbReference>
<dbReference type="PANTHER" id="PTHR43798">
    <property type="entry name" value="MONOACYLGLYCEROL LIPASE"/>
    <property type="match status" value="1"/>
</dbReference>
<proteinExistence type="predicted"/>
<keyword evidence="1 3" id="KW-0378">Hydrolase</keyword>
<dbReference type="PANTHER" id="PTHR43798:SF31">
    <property type="entry name" value="AB HYDROLASE SUPERFAMILY PROTEIN YCLE"/>
    <property type="match status" value="1"/>
</dbReference>